<protein>
    <submittedName>
        <fullName evidence="2">Uncharacterized protein</fullName>
    </submittedName>
</protein>
<dbReference type="Proteomes" id="UP000663829">
    <property type="component" value="Unassembled WGS sequence"/>
</dbReference>
<dbReference type="EMBL" id="CAJNOQ010000058">
    <property type="protein sequence ID" value="CAF0748788.1"/>
    <property type="molecule type" value="Genomic_DNA"/>
</dbReference>
<evidence type="ECO:0000313" key="5">
    <source>
        <dbReference type="Proteomes" id="UP000663829"/>
    </source>
</evidence>
<gene>
    <name evidence="2" type="ORF">GPM918_LOCUS702</name>
    <name evidence="1" type="ORF">OVA965_LOCUS860</name>
    <name evidence="4" type="ORF">SRO942_LOCUS703</name>
    <name evidence="3" type="ORF">TMI583_LOCUS861</name>
</gene>
<evidence type="ECO:0000313" key="3">
    <source>
        <dbReference type="EMBL" id="CAF3507464.1"/>
    </source>
</evidence>
<comment type="caution">
    <text evidence="2">The sequence shown here is derived from an EMBL/GenBank/DDBJ whole genome shotgun (WGS) entry which is preliminary data.</text>
</comment>
<proteinExistence type="predicted"/>
<dbReference type="EMBL" id="CAJOBC010000058">
    <property type="protein sequence ID" value="CAF3528011.1"/>
    <property type="molecule type" value="Genomic_DNA"/>
</dbReference>
<dbReference type="Proteomes" id="UP000677228">
    <property type="component" value="Unassembled WGS sequence"/>
</dbReference>
<keyword evidence="5" id="KW-1185">Reference proteome</keyword>
<dbReference type="EMBL" id="CAJOBA010000137">
    <property type="protein sequence ID" value="CAF3507464.1"/>
    <property type="molecule type" value="Genomic_DNA"/>
</dbReference>
<evidence type="ECO:0000313" key="2">
    <source>
        <dbReference type="EMBL" id="CAF0748788.1"/>
    </source>
</evidence>
<reference evidence="2" key="1">
    <citation type="submission" date="2021-02" db="EMBL/GenBank/DDBJ databases">
        <authorList>
            <person name="Nowell W R."/>
        </authorList>
    </citation>
    <scope>NUCLEOTIDE SEQUENCE</scope>
</reference>
<dbReference type="AlphaFoldDB" id="A0A813P3Y3"/>
<organism evidence="2 5">
    <name type="scientific">Didymodactylos carnosus</name>
    <dbReference type="NCBI Taxonomy" id="1234261"/>
    <lineage>
        <taxon>Eukaryota</taxon>
        <taxon>Metazoa</taxon>
        <taxon>Spiralia</taxon>
        <taxon>Gnathifera</taxon>
        <taxon>Rotifera</taxon>
        <taxon>Eurotatoria</taxon>
        <taxon>Bdelloidea</taxon>
        <taxon>Philodinida</taxon>
        <taxon>Philodinidae</taxon>
        <taxon>Didymodactylos</taxon>
    </lineage>
</organism>
<accession>A0A813P3Y3</accession>
<dbReference type="Proteomes" id="UP000681722">
    <property type="component" value="Unassembled WGS sequence"/>
</dbReference>
<sequence>MCRANSYTAETVPCLNTINNEDQCVNGRLMWTYTDDTRYLQSINGQDLYKEYHRECIQREVCSVDIRGYFFSKQQCERACNERRTTAKWYDKYDPDQKPLFSKLIRLPDAYAPKETPGVCERIQKNLDCRKPLSGQSGQLCVPNKQLWYYHFGYDECLSHWVGSKIWADHKSLWATRAACADRCRLQITRQLNKMINTQIKQKLLNQHALRPLLLYPALHATKVYIMNKYGFQRDRTQTEFVDNPMYDSQKNDISIGGMINKMDLLSKPGGYSVGDDGRTVYNRRPLQPILIRRTLNSNRVL</sequence>
<dbReference type="EMBL" id="CAJNOK010000137">
    <property type="protein sequence ID" value="CAF0731811.1"/>
    <property type="molecule type" value="Genomic_DNA"/>
</dbReference>
<evidence type="ECO:0000313" key="1">
    <source>
        <dbReference type="EMBL" id="CAF0731811.1"/>
    </source>
</evidence>
<evidence type="ECO:0000313" key="4">
    <source>
        <dbReference type="EMBL" id="CAF3528011.1"/>
    </source>
</evidence>
<dbReference type="Proteomes" id="UP000682733">
    <property type="component" value="Unassembled WGS sequence"/>
</dbReference>
<name>A0A813P3Y3_9BILA</name>